<evidence type="ECO:0000313" key="3">
    <source>
        <dbReference type="Proteomes" id="UP000198820"/>
    </source>
</evidence>
<sequence length="199" mass="22828">MHTKIIFFSILTLVFIVNSQAQNHFFGIKAGYTKSMPSKPDNQVNFDGDQITIEEGVKRFKGLDGFQIGIYAFIDVGSDFLHLDFTPHYSRYGFQDKKDFIYDYVDFDLGVSNYNSAVPSKLVYGFGFTPSLILKSEQIENINDFDLKAYLSLGYRFYKDFVISTQLKYGVLEIVPESKITNLQFSLNLNIPIIKIEKT</sequence>
<feature type="chain" id="PRO_5011587159" description="Outer membrane protein beta-barrel domain-containing protein" evidence="1">
    <location>
        <begin position="22"/>
        <end position="199"/>
    </location>
</feature>
<reference evidence="2 3" key="1">
    <citation type="submission" date="2016-10" db="EMBL/GenBank/DDBJ databases">
        <authorList>
            <person name="de Groot N.N."/>
        </authorList>
    </citation>
    <scope>NUCLEOTIDE SEQUENCE [LARGE SCALE GENOMIC DNA]</scope>
    <source>
        <strain evidence="2 3">DSM 23581</strain>
    </source>
</reference>
<dbReference type="Proteomes" id="UP000198820">
    <property type="component" value="Unassembled WGS sequence"/>
</dbReference>
<organism evidence="2 3">
    <name type="scientific">Psychroflexus halocasei</name>
    <dbReference type="NCBI Taxonomy" id="908615"/>
    <lineage>
        <taxon>Bacteria</taxon>
        <taxon>Pseudomonadati</taxon>
        <taxon>Bacteroidota</taxon>
        <taxon>Flavobacteriia</taxon>
        <taxon>Flavobacteriales</taxon>
        <taxon>Flavobacteriaceae</taxon>
        <taxon>Psychroflexus</taxon>
    </lineage>
</organism>
<evidence type="ECO:0008006" key="4">
    <source>
        <dbReference type="Google" id="ProtNLM"/>
    </source>
</evidence>
<dbReference type="RefSeq" id="WP_093240361.1">
    <property type="nucleotide sequence ID" value="NZ_FNQF01000003.1"/>
</dbReference>
<dbReference type="STRING" id="908615.SAMN05421540_10377"/>
<keyword evidence="1" id="KW-0732">Signal</keyword>
<feature type="signal peptide" evidence="1">
    <location>
        <begin position="1"/>
        <end position="21"/>
    </location>
</feature>
<dbReference type="EMBL" id="FNQF01000003">
    <property type="protein sequence ID" value="SEA08337.1"/>
    <property type="molecule type" value="Genomic_DNA"/>
</dbReference>
<accession>A0A1H3Y9J1</accession>
<name>A0A1H3Y9J1_9FLAO</name>
<proteinExistence type="predicted"/>
<evidence type="ECO:0000313" key="2">
    <source>
        <dbReference type="EMBL" id="SEA08337.1"/>
    </source>
</evidence>
<gene>
    <name evidence="2" type="ORF">SAMN05421540_10377</name>
</gene>
<protein>
    <recommendedName>
        <fullName evidence="4">Outer membrane protein beta-barrel domain-containing protein</fullName>
    </recommendedName>
</protein>
<keyword evidence="3" id="KW-1185">Reference proteome</keyword>
<dbReference type="AlphaFoldDB" id="A0A1H3Y9J1"/>
<evidence type="ECO:0000256" key="1">
    <source>
        <dbReference type="SAM" id="SignalP"/>
    </source>
</evidence>